<reference evidence="1 2" key="1">
    <citation type="journal article" date="2018" name="Nat. Ecol. Evol.">
        <title>Pezizomycetes genomes reveal the molecular basis of ectomycorrhizal truffle lifestyle.</title>
        <authorList>
            <person name="Murat C."/>
            <person name="Payen T."/>
            <person name="Noel B."/>
            <person name="Kuo A."/>
            <person name="Morin E."/>
            <person name="Chen J."/>
            <person name="Kohler A."/>
            <person name="Krizsan K."/>
            <person name="Balestrini R."/>
            <person name="Da Silva C."/>
            <person name="Montanini B."/>
            <person name="Hainaut M."/>
            <person name="Levati E."/>
            <person name="Barry K.W."/>
            <person name="Belfiori B."/>
            <person name="Cichocki N."/>
            <person name="Clum A."/>
            <person name="Dockter R.B."/>
            <person name="Fauchery L."/>
            <person name="Guy J."/>
            <person name="Iotti M."/>
            <person name="Le Tacon F."/>
            <person name="Lindquist E.A."/>
            <person name="Lipzen A."/>
            <person name="Malagnac F."/>
            <person name="Mello A."/>
            <person name="Molinier V."/>
            <person name="Miyauchi S."/>
            <person name="Poulain J."/>
            <person name="Riccioni C."/>
            <person name="Rubini A."/>
            <person name="Sitrit Y."/>
            <person name="Splivallo R."/>
            <person name="Traeger S."/>
            <person name="Wang M."/>
            <person name="Zifcakova L."/>
            <person name="Wipf D."/>
            <person name="Zambonelli A."/>
            <person name="Paolocci F."/>
            <person name="Nowrousian M."/>
            <person name="Ottonello S."/>
            <person name="Baldrian P."/>
            <person name="Spatafora J.W."/>
            <person name="Henrissat B."/>
            <person name="Nagy L.G."/>
            <person name="Aury J.M."/>
            <person name="Wincker P."/>
            <person name="Grigoriev I.V."/>
            <person name="Bonfante P."/>
            <person name="Martin F.M."/>
        </authorList>
    </citation>
    <scope>NUCLEOTIDE SEQUENCE [LARGE SCALE GENOMIC DNA]</scope>
    <source>
        <strain evidence="1 2">RN42</strain>
    </source>
</reference>
<name>A0A3N4HIA0_ASCIM</name>
<organism evidence="1 2">
    <name type="scientific">Ascobolus immersus RN42</name>
    <dbReference type="NCBI Taxonomy" id="1160509"/>
    <lineage>
        <taxon>Eukaryota</taxon>
        <taxon>Fungi</taxon>
        <taxon>Dikarya</taxon>
        <taxon>Ascomycota</taxon>
        <taxon>Pezizomycotina</taxon>
        <taxon>Pezizomycetes</taxon>
        <taxon>Pezizales</taxon>
        <taxon>Ascobolaceae</taxon>
        <taxon>Ascobolus</taxon>
    </lineage>
</organism>
<dbReference type="Proteomes" id="UP000275078">
    <property type="component" value="Unassembled WGS sequence"/>
</dbReference>
<accession>A0A3N4HIA0</accession>
<sequence length="418" mass="47453">MPVLSAAEEAFRSAQQIPSNSSEGEIPRYYFDSEHGVLRLDYDESLPDAAHAIQRFDKIPVIGIDEDIKTELTTVHKILELTPYHELIPYLQKLVECHFYIDFGKLFHAICRSSTEASGTGTAASRPYSDIMVPSESLVRLLDWRRSIEAERKRLSFGHIDLESPEFRRLREIGDPLVRSRQAGDSFVTAKLGNECVEILKALRSHGARNVLATDEFLSFAQKVLPTRHLSGTTDMRMQKRITSRIFANLASYDNNAFCSGKSHPVLEPLTGTAKLLFCVLFHTLAALRVQETCGVFLEQFCPVHVFYLPRYDAIEDVIDLLYRTCDVAGSEEGSLVCFEDEGEFEERLEKGLVRPKLLLIIKRLIEGYFIKHLKAILSYAIDRTNGKEGLEAYRGDYHEFGYDVKEATGRPVRCCSW</sequence>
<evidence type="ECO:0000313" key="1">
    <source>
        <dbReference type="EMBL" id="RPA71961.1"/>
    </source>
</evidence>
<evidence type="ECO:0000313" key="2">
    <source>
        <dbReference type="Proteomes" id="UP000275078"/>
    </source>
</evidence>
<keyword evidence="2" id="KW-1185">Reference proteome</keyword>
<gene>
    <name evidence="1" type="ORF">BJ508DRAFT_419709</name>
</gene>
<protein>
    <submittedName>
        <fullName evidence="1">Uncharacterized protein</fullName>
    </submittedName>
</protein>
<dbReference type="EMBL" id="ML119888">
    <property type="protein sequence ID" value="RPA71961.1"/>
    <property type="molecule type" value="Genomic_DNA"/>
</dbReference>
<proteinExistence type="predicted"/>
<dbReference type="AlphaFoldDB" id="A0A3N4HIA0"/>